<dbReference type="RefSeq" id="WP_160560321.1">
    <property type="nucleotide sequence ID" value="NZ_QZDT01000017.1"/>
</dbReference>
<name>A0A9X5BG85_9FIRM</name>
<gene>
    <name evidence="1" type="ORF">D5281_11490</name>
</gene>
<dbReference type="Proteomes" id="UP001154420">
    <property type="component" value="Unassembled WGS sequence"/>
</dbReference>
<dbReference type="AlphaFoldDB" id="A0A9X5BG85"/>
<organism evidence="1 2">
    <name type="scientific">Parablautia muri</name>
    <dbReference type="NCBI Taxonomy" id="2320879"/>
    <lineage>
        <taxon>Bacteria</taxon>
        <taxon>Bacillati</taxon>
        <taxon>Bacillota</taxon>
        <taxon>Clostridia</taxon>
        <taxon>Lachnospirales</taxon>
        <taxon>Lachnospiraceae</taxon>
        <taxon>Parablautia</taxon>
    </lineage>
</organism>
<dbReference type="OrthoDB" id="3229928at2"/>
<proteinExistence type="predicted"/>
<evidence type="ECO:0000313" key="1">
    <source>
        <dbReference type="EMBL" id="NBJ93201.1"/>
    </source>
</evidence>
<protein>
    <submittedName>
        <fullName evidence="1">Uncharacterized protein</fullName>
    </submittedName>
</protein>
<comment type="caution">
    <text evidence="1">The sequence shown here is derived from an EMBL/GenBank/DDBJ whole genome shotgun (WGS) entry which is preliminary data.</text>
</comment>
<dbReference type="EMBL" id="QZDT01000017">
    <property type="protein sequence ID" value="NBJ93201.1"/>
    <property type="molecule type" value="Genomic_DNA"/>
</dbReference>
<reference evidence="1" key="1">
    <citation type="submission" date="2018-09" db="EMBL/GenBank/DDBJ databases">
        <title>Murine metabolic-syndrome-specific gut microbial biobank.</title>
        <authorList>
            <person name="Liu C."/>
        </authorList>
    </citation>
    <scope>NUCLEOTIDE SEQUENCE</scope>
    <source>
        <strain evidence="1">D42-62</strain>
    </source>
</reference>
<accession>A0A9X5BG85</accession>
<keyword evidence="2" id="KW-1185">Reference proteome</keyword>
<evidence type="ECO:0000313" key="2">
    <source>
        <dbReference type="Proteomes" id="UP001154420"/>
    </source>
</evidence>
<sequence length="284" mass="32265">MLEQITFINHINEKMEWGKNGIYVNYNDLRDYSWNFTSDNNQISSFNMGIVTKSVPIIICCSSEEEGLLLKNRLLEYADKDVLALQHGKIIIDDYYLRCYVTGSKKSKYLVNKGYLETTLTIATDYPHWVKEGKTSFRANGAVIADGAGQTPVGSKRNLDYNVDFPYDYMSGMKGKTLNNTGFVGTNFRLIIYGAVINPTIYIAGHCYQVNCAVGEEEYLTIDSLAKTIRLSKQGGAIENCFNYRNRNSYVFQKVPPGDNTVTWDNTFGFDVILLDERSEPKWI</sequence>